<evidence type="ECO:0000313" key="1">
    <source>
        <dbReference type="EMBL" id="VVB10508.1"/>
    </source>
</evidence>
<protein>
    <submittedName>
        <fullName evidence="1">Uncharacterized protein</fullName>
    </submittedName>
</protein>
<accession>A0A565CA78</accession>
<evidence type="ECO:0000313" key="2">
    <source>
        <dbReference type="Proteomes" id="UP000489600"/>
    </source>
</evidence>
<keyword evidence="2" id="KW-1185">Reference proteome</keyword>
<proteinExistence type="predicted"/>
<dbReference type="EMBL" id="CABITT030000007">
    <property type="protein sequence ID" value="VVB10508.1"/>
    <property type="molecule type" value="Genomic_DNA"/>
</dbReference>
<comment type="caution">
    <text evidence="1">The sequence shown here is derived from an EMBL/GenBank/DDBJ whole genome shotgun (WGS) entry which is preliminary data.</text>
</comment>
<dbReference type="AlphaFoldDB" id="A0A565CA78"/>
<sequence>MAPSAAMFMLSYPLFHQITANNNLQPQPEPSPPVVKCLLPARNSSESSDRSRFTRWLFGDPATYNKRFQEAIERSCW</sequence>
<name>A0A565CA78_9BRAS</name>
<dbReference type="Proteomes" id="UP000489600">
    <property type="component" value="Unassembled WGS sequence"/>
</dbReference>
<gene>
    <name evidence="1" type="ORF">ANE_LOCUS20952</name>
</gene>
<organism evidence="1 2">
    <name type="scientific">Arabis nemorensis</name>
    <dbReference type="NCBI Taxonomy" id="586526"/>
    <lineage>
        <taxon>Eukaryota</taxon>
        <taxon>Viridiplantae</taxon>
        <taxon>Streptophyta</taxon>
        <taxon>Embryophyta</taxon>
        <taxon>Tracheophyta</taxon>
        <taxon>Spermatophyta</taxon>
        <taxon>Magnoliopsida</taxon>
        <taxon>eudicotyledons</taxon>
        <taxon>Gunneridae</taxon>
        <taxon>Pentapetalae</taxon>
        <taxon>rosids</taxon>
        <taxon>malvids</taxon>
        <taxon>Brassicales</taxon>
        <taxon>Brassicaceae</taxon>
        <taxon>Arabideae</taxon>
        <taxon>Arabis</taxon>
    </lineage>
</organism>
<dbReference type="OrthoDB" id="1072717at2759"/>
<reference evidence="1" key="1">
    <citation type="submission" date="2019-07" db="EMBL/GenBank/DDBJ databases">
        <authorList>
            <person name="Dittberner H."/>
        </authorList>
    </citation>
    <scope>NUCLEOTIDE SEQUENCE [LARGE SCALE GENOMIC DNA]</scope>
</reference>